<dbReference type="EMBL" id="SUMB01000009">
    <property type="protein sequence ID" value="TJZ49553.1"/>
    <property type="molecule type" value="Genomic_DNA"/>
</dbReference>
<evidence type="ECO:0000259" key="3">
    <source>
        <dbReference type="Pfam" id="PF02627"/>
    </source>
</evidence>
<dbReference type="GO" id="GO:0051920">
    <property type="term" value="F:peroxiredoxin activity"/>
    <property type="evidence" value="ECO:0007669"/>
    <property type="project" value="InterPro"/>
</dbReference>
<dbReference type="InterPro" id="IPR029058">
    <property type="entry name" value="AB_hydrolase_fold"/>
</dbReference>
<dbReference type="InterPro" id="IPR012788">
    <property type="entry name" value="Decarb_PcaC"/>
</dbReference>
<dbReference type="EC" id="4.1.1.44" evidence="4"/>
<sequence>MTHPPAGPPSALVHYAIDGPEGAPPLLLGPSLGTSLAVWDHQLPSLARQFRVIRWDLPGHGGTRTDILAAPPTGGPATTPTATATVPDLARLVLDLADGLGIDRFAYAGISLGGAVGAWLAAHHPERVASLALICSSARFGAPAAWRERAALVRERGIGPVAETTAARWFTPAFADSPDARGLLDTLRRTVDPAGYAACCDALAGYDLRADLGRIAAPTLVVAGRADPATPPAHARELTDGIPDATLVELPGASHLANVERPAPVLAALLGHLAAHPAGERASGDRASEDCASEARSSDDRACDDRARRAAGTAVRRAVLGDAHVDRSIARTTALTAVFQDFITRYAWGEIWTRPGLTRRTRSCITLTALVARGHHDELAMHLRAALRNGLTPLEIQEVLLQSAVYCGVPAANTAFALADRIITEHLDTQHLDTRHLDTQHLEGTDT</sequence>
<dbReference type="OrthoDB" id="9802489at2"/>
<reference evidence="4 5" key="1">
    <citation type="submission" date="2019-04" db="EMBL/GenBank/DDBJ databases">
        <title>Streptomyces piniterrae sp. nov., a heliquinomycin-producing actinomycete isolated from rhizosphere soil of Pinus yunnanensis.</title>
        <authorList>
            <person name="Zhuang X."/>
            <person name="Zhao J."/>
        </authorList>
    </citation>
    <scope>NUCLEOTIDE SEQUENCE [LARGE SCALE GENOMIC DNA]</scope>
    <source>
        <strain evidence="5">jys28</strain>
    </source>
</reference>
<evidence type="ECO:0000256" key="1">
    <source>
        <dbReference type="SAM" id="MobiDB-lite"/>
    </source>
</evidence>
<dbReference type="InterPro" id="IPR052512">
    <property type="entry name" value="4CMD/NDH-1_regulator"/>
</dbReference>
<dbReference type="Gene3D" id="3.40.50.1820">
    <property type="entry name" value="alpha/beta hydrolase"/>
    <property type="match status" value="1"/>
</dbReference>
<dbReference type="SUPFAM" id="SSF69118">
    <property type="entry name" value="AhpD-like"/>
    <property type="match status" value="1"/>
</dbReference>
<evidence type="ECO:0000313" key="5">
    <source>
        <dbReference type="Proteomes" id="UP000308697"/>
    </source>
</evidence>
<proteinExistence type="predicted"/>
<dbReference type="SUPFAM" id="SSF53474">
    <property type="entry name" value="alpha/beta-Hydrolases"/>
    <property type="match status" value="1"/>
</dbReference>
<dbReference type="Proteomes" id="UP000308697">
    <property type="component" value="Unassembled WGS sequence"/>
</dbReference>
<feature type="region of interest" description="Disordered" evidence="1">
    <location>
        <begin position="278"/>
        <end position="304"/>
    </location>
</feature>
<organism evidence="4 5">
    <name type="scientific">Streptomyces piniterrae</name>
    <dbReference type="NCBI Taxonomy" id="2571125"/>
    <lineage>
        <taxon>Bacteria</taxon>
        <taxon>Bacillati</taxon>
        <taxon>Actinomycetota</taxon>
        <taxon>Actinomycetes</taxon>
        <taxon>Kitasatosporales</taxon>
        <taxon>Streptomycetaceae</taxon>
        <taxon>Streptomyces</taxon>
    </lineage>
</organism>
<evidence type="ECO:0000259" key="2">
    <source>
        <dbReference type="Pfam" id="PF00561"/>
    </source>
</evidence>
<dbReference type="InterPro" id="IPR003779">
    <property type="entry name" value="CMD-like"/>
</dbReference>
<dbReference type="PANTHER" id="PTHR33570">
    <property type="entry name" value="4-CARBOXYMUCONOLACTONE DECARBOXYLASE FAMILY PROTEIN"/>
    <property type="match status" value="1"/>
</dbReference>
<feature type="compositionally biased region" description="Basic and acidic residues" evidence="1">
    <location>
        <begin position="278"/>
        <end position="289"/>
    </location>
</feature>
<name>A0A4U0N7M9_9ACTN</name>
<dbReference type="PANTHER" id="PTHR33570:SF2">
    <property type="entry name" value="CARBOXYMUCONOLACTONE DECARBOXYLASE-LIKE DOMAIN-CONTAINING PROTEIN"/>
    <property type="match status" value="1"/>
</dbReference>
<feature type="domain" description="Carboxymuconolactone decarboxylase-like" evidence="3">
    <location>
        <begin position="339"/>
        <end position="420"/>
    </location>
</feature>
<dbReference type="AlphaFoldDB" id="A0A4U0N7M9"/>
<dbReference type="GO" id="GO:0047575">
    <property type="term" value="F:4-carboxymuconolactone decarboxylase activity"/>
    <property type="evidence" value="ECO:0007669"/>
    <property type="project" value="UniProtKB-EC"/>
</dbReference>
<feature type="domain" description="AB hydrolase-1" evidence="2">
    <location>
        <begin position="24"/>
        <end position="262"/>
    </location>
</feature>
<keyword evidence="5" id="KW-1185">Reference proteome</keyword>
<dbReference type="RefSeq" id="WP_136742392.1">
    <property type="nucleotide sequence ID" value="NZ_SUMB01000009.1"/>
</dbReference>
<keyword evidence="4" id="KW-0456">Lyase</keyword>
<dbReference type="Pfam" id="PF02627">
    <property type="entry name" value="CMD"/>
    <property type="match status" value="1"/>
</dbReference>
<accession>A0A4U0N7M9</accession>
<dbReference type="InterPro" id="IPR029032">
    <property type="entry name" value="AhpD-like"/>
</dbReference>
<dbReference type="Gene3D" id="1.20.1290.10">
    <property type="entry name" value="AhpD-like"/>
    <property type="match status" value="1"/>
</dbReference>
<dbReference type="Pfam" id="PF00561">
    <property type="entry name" value="Abhydrolase_1"/>
    <property type="match status" value="1"/>
</dbReference>
<evidence type="ECO:0000313" key="4">
    <source>
        <dbReference type="EMBL" id="TJZ49553.1"/>
    </source>
</evidence>
<dbReference type="InterPro" id="IPR000073">
    <property type="entry name" value="AB_hydrolase_1"/>
</dbReference>
<protein>
    <submittedName>
        <fullName evidence="4">4-carboxymuconolactone decarboxylase</fullName>
        <ecNumber evidence="4">4.1.1.44</ecNumber>
    </submittedName>
</protein>
<gene>
    <name evidence="4" type="primary">pcaC</name>
    <name evidence="4" type="ORF">FCH28_25005</name>
</gene>
<dbReference type="NCBIfam" id="TIGR02425">
    <property type="entry name" value="decarb_PcaC"/>
    <property type="match status" value="1"/>
</dbReference>
<comment type="caution">
    <text evidence="4">The sequence shown here is derived from an EMBL/GenBank/DDBJ whole genome shotgun (WGS) entry which is preliminary data.</text>
</comment>